<dbReference type="InterPro" id="IPR050223">
    <property type="entry name" value="D-isomer_2-hydroxyacid_DH"/>
</dbReference>
<feature type="non-terminal residue" evidence="4">
    <location>
        <position position="1"/>
    </location>
</feature>
<dbReference type="GO" id="GO:0005829">
    <property type="term" value="C:cytosol"/>
    <property type="evidence" value="ECO:0007669"/>
    <property type="project" value="TreeGrafter"/>
</dbReference>
<evidence type="ECO:0000259" key="3">
    <source>
        <dbReference type="Pfam" id="PF02826"/>
    </source>
</evidence>
<accession>A0A382YQR3</accession>
<organism evidence="4">
    <name type="scientific">marine metagenome</name>
    <dbReference type="NCBI Taxonomy" id="408172"/>
    <lineage>
        <taxon>unclassified sequences</taxon>
        <taxon>metagenomes</taxon>
        <taxon>ecological metagenomes</taxon>
    </lineage>
</organism>
<dbReference type="Gene3D" id="3.40.50.720">
    <property type="entry name" value="NAD(P)-binding Rossmann-like Domain"/>
    <property type="match status" value="2"/>
</dbReference>
<dbReference type="Pfam" id="PF02826">
    <property type="entry name" value="2-Hacid_dh_C"/>
    <property type="match status" value="1"/>
</dbReference>
<evidence type="ECO:0000256" key="2">
    <source>
        <dbReference type="ARBA" id="ARBA00023002"/>
    </source>
</evidence>
<dbReference type="PANTHER" id="PTHR10996">
    <property type="entry name" value="2-HYDROXYACID DEHYDROGENASE-RELATED"/>
    <property type="match status" value="1"/>
</dbReference>
<sequence>FSISDILSIHCPATKETEKIINKKTLGFFSKEAIIVNSARGDMIDDDAMVEALKDKRIFALGLDVYNGEPNIHPGYLEHNNVFILPHLGSATKKTRIDMADLAINNVEEFFKSGKCINKVN</sequence>
<dbReference type="GO" id="GO:0030267">
    <property type="term" value="F:glyoxylate reductase (NADPH) activity"/>
    <property type="evidence" value="ECO:0007669"/>
    <property type="project" value="TreeGrafter"/>
</dbReference>
<proteinExistence type="inferred from homology"/>
<evidence type="ECO:0000256" key="1">
    <source>
        <dbReference type="ARBA" id="ARBA00005854"/>
    </source>
</evidence>
<gene>
    <name evidence="4" type="ORF">METZ01_LOCUS438069</name>
</gene>
<dbReference type="GO" id="GO:0016618">
    <property type="term" value="F:hydroxypyruvate reductase [NAD(P)H] activity"/>
    <property type="evidence" value="ECO:0007669"/>
    <property type="project" value="TreeGrafter"/>
</dbReference>
<dbReference type="AlphaFoldDB" id="A0A382YQR3"/>
<reference evidence="4" key="1">
    <citation type="submission" date="2018-05" db="EMBL/GenBank/DDBJ databases">
        <authorList>
            <person name="Lanie J.A."/>
            <person name="Ng W.-L."/>
            <person name="Kazmierczak K.M."/>
            <person name="Andrzejewski T.M."/>
            <person name="Davidsen T.M."/>
            <person name="Wayne K.J."/>
            <person name="Tettelin H."/>
            <person name="Glass J.I."/>
            <person name="Rusch D."/>
            <person name="Podicherti R."/>
            <person name="Tsui H.-C.T."/>
            <person name="Winkler M.E."/>
        </authorList>
    </citation>
    <scope>NUCLEOTIDE SEQUENCE</scope>
</reference>
<protein>
    <recommendedName>
        <fullName evidence="3">D-isomer specific 2-hydroxyacid dehydrogenase NAD-binding domain-containing protein</fullName>
    </recommendedName>
</protein>
<keyword evidence="2" id="KW-0560">Oxidoreductase</keyword>
<dbReference type="SUPFAM" id="SSF51735">
    <property type="entry name" value="NAD(P)-binding Rossmann-fold domains"/>
    <property type="match status" value="1"/>
</dbReference>
<dbReference type="InterPro" id="IPR006140">
    <property type="entry name" value="D-isomer_DH_NAD-bd"/>
</dbReference>
<name>A0A382YQR3_9ZZZZ</name>
<dbReference type="EMBL" id="UINC01177524">
    <property type="protein sequence ID" value="SVD85215.1"/>
    <property type="molecule type" value="Genomic_DNA"/>
</dbReference>
<dbReference type="GO" id="GO:0051287">
    <property type="term" value="F:NAD binding"/>
    <property type="evidence" value="ECO:0007669"/>
    <property type="project" value="InterPro"/>
</dbReference>
<comment type="similarity">
    <text evidence="1">Belongs to the D-isomer specific 2-hydroxyacid dehydrogenase family.</text>
</comment>
<feature type="domain" description="D-isomer specific 2-hydroxyacid dehydrogenase NAD-binding" evidence="3">
    <location>
        <begin position="2"/>
        <end position="89"/>
    </location>
</feature>
<evidence type="ECO:0000313" key="4">
    <source>
        <dbReference type="EMBL" id="SVD85215.1"/>
    </source>
</evidence>
<dbReference type="PANTHER" id="PTHR10996:SF257">
    <property type="entry name" value="GLYOXYLATE REDUCTASE 1"/>
    <property type="match status" value="1"/>
</dbReference>
<dbReference type="InterPro" id="IPR036291">
    <property type="entry name" value="NAD(P)-bd_dom_sf"/>
</dbReference>